<dbReference type="RefSeq" id="WP_254575572.1">
    <property type="nucleotide sequence ID" value="NZ_CP100595.1"/>
</dbReference>
<gene>
    <name evidence="1" type="ORF">NJU99_08930</name>
</gene>
<dbReference type="Proteomes" id="UP001060012">
    <property type="component" value="Chromosome"/>
</dbReference>
<organism evidence="1 2">
    <name type="scientific">Arcobacter roscoffensis</name>
    <dbReference type="NCBI Taxonomy" id="2961520"/>
    <lineage>
        <taxon>Bacteria</taxon>
        <taxon>Pseudomonadati</taxon>
        <taxon>Campylobacterota</taxon>
        <taxon>Epsilonproteobacteria</taxon>
        <taxon>Campylobacterales</taxon>
        <taxon>Arcobacteraceae</taxon>
        <taxon>Arcobacter</taxon>
    </lineage>
</organism>
<evidence type="ECO:0000313" key="1">
    <source>
        <dbReference type="EMBL" id="UTJ05391.1"/>
    </source>
</evidence>
<name>A0ABY5E0Z6_9BACT</name>
<evidence type="ECO:0000313" key="2">
    <source>
        <dbReference type="Proteomes" id="UP001060012"/>
    </source>
</evidence>
<protein>
    <recommendedName>
        <fullName evidence="3">DUF3168 domain-containing protein</fullName>
    </recommendedName>
</protein>
<sequence length="115" mass="13538">MIKKLMQHIEDNVPELQGKIEANIVSKETNPPCCRYFTKGGDIGSLGGYVGQIEEVQLDIFSKSYTELKAILYKVKKALYSFDYLPERLTYEDNFDEETQWHREIITFQIKFKEY</sequence>
<proteinExistence type="predicted"/>
<accession>A0ABY5E0Z6</accession>
<reference evidence="1" key="1">
    <citation type="submission" date="2022-07" db="EMBL/GenBank/DDBJ databases">
        <title>Arcobacter roscoffensis sp. nov., a marine bacterium isolated from coastal seawater collected from Roscoff, France.</title>
        <authorList>
            <person name="Pascual J."/>
            <person name="Lepeaux C."/>
            <person name="Methner A."/>
            <person name="Overmann J."/>
        </authorList>
    </citation>
    <scope>NUCLEOTIDE SEQUENCE</scope>
    <source>
        <strain evidence="1">ARW1-2F2</strain>
    </source>
</reference>
<evidence type="ECO:0008006" key="3">
    <source>
        <dbReference type="Google" id="ProtNLM"/>
    </source>
</evidence>
<dbReference type="EMBL" id="CP100595">
    <property type="protein sequence ID" value="UTJ05391.1"/>
    <property type="molecule type" value="Genomic_DNA"/>
</dbReference>
<keyword evidence="2" id="KW-1185">Reference proteome</keyword>